<keyword evidence="1" id="KW-0812">Transmembrane</keyword>
<keyword evidence="1" id="KW-0472">Membrane</keyword>
<dbReference type="Proteomes" id="UP001445076">
    <property type="component" value="Unassembled WGS sequence"/>
</dbReference>
<keyword evidence="1" id="KW-1133">Transmembrane helix</keyword>
<proteinExistence type="predicted"/>
<protein>
    <submittedName>
        <fullName evidence="2">Uncharacterized protein</fullName>
    </submittedName>
</protein>
<reference evidence="2 3" key="1">
    <citation type="journal article" date="2024" name="BMC Genomics">
        <title>Genome assembly of redclaw crayfish (Cherax quadricarinatus) provides insights into its immune adaptation and hypoxia tolerance.</title>
        <authorList>
            <person name="Liu Z."/>
            <person name="Zheng J."/>
            <person name="Li H."/>
            <person name="Fang K."/>
            <person name="Wang S."/>
            <person name="He J."/>
            <person name="Zhou D."/>
            <person name="Weng S."/>
            <person name="Chi M."/>
            <person name="Gu Z."/>
            <person name="He J."/>
            <person name="Li F."/>
            <person name="Wang M."/>
        </authorList>
    </citation>
    <scope>NUCLEOTIDE SEQUENCE [LARGE SCALE GENOMIC DNA]</scope>
    <source>
        <strain evidence="2">ZL_2023a</strain>
    </source>
</reference>
<comment type="caution">
    <text evidence="2">The sequence shown here is derived from an EMBL/GenBank/DDBJ whole genome shotgun (WGS) entry which is preliminary data.</text>
</comment>
<evidence type="ECO:0000313" key="2">
    <source>
        <dbReference type="EMBL" id="KAK8725400.1"/>
    </source>
</evidence>
<dbReference type="AlphaFoldDB" id="A0AAW0W7G0"/>
<accession>A0AAW0W7G0</accession>
<evidence type="ECO:0000256" key="1">
    <source>
        <dbReference type="SAM" id="Phobius"/>
    </source>
</evidence>
<keyword evidence="3" id="KW-1185">Reference proteome</keyword>
<dbReference type="EMBL" id="JARKIK010000083">
    <property type="protein sequence ID" value="KAK8725400.1"/>
    <property type="molecule type" value="Genomic_DNA"/>
</dbReference>
<organism evidence="2 3">
    <name type="scientific">Cherax quadricarinatus</name>
    <name type="common">Australian red claw crayfish</name>
    <dbReference type="NCBI Taxonomy" id="27406"/>
    <lineage>
        <taxon>Eukaryota</taxon>
        <taxon>Metazoa</taxon>
        <taxon>Ecdysozoa</taxon>
        <taxon>Arthropoda</taxon>
        <taxon>Crustacea</taxon>
        <taxon>Multicrustacea</taxon>
        <taxon>Malacostraca</taxon>
        <taxon>Eumalacostraca</taxon>
        <taxon>Eucarida</taxon>
        <taxon>Decapoda</taxon>
        <taxon>Pleocyemata</taxon>
        <taxon>Astacidea</taxon>
        <taxon>Parastacoidea</taxon>
        <taxon>Parastacidae</taxon>
        <taxon>Cherax</taxon>
    </lineage>
</organism>
<sequence length="184" mass="20462">MDTQDPARLSLVQAAADEARFFVYAYNATTLVTTAGLVLGIFFVVTAVALYLYYLVQEEKLKKKNWEYKGGNYRQDKSGGVYLGVVELLEQAWALYNIEGQDCRRSLVCEAHLPTASHVNFPVSETLKHLLGQVTEDMLGEVDKGQAAVVRDLQLAAQYGRTVKNCLAYERYCPGQGLANISQN</sequence>
<name>A0AAW0W7G0_CHEQU</name>
<feature type="transmembrane region" description="Helical" evidence="1">
    <location>
        <begin position="31"/>
        <end position="56"/>
    </location>
</feature>
<evidence type="ECO:0000313" key="3">
    <source>
        <dbReference type="Proteomes" id="UP001445076"/>
    </source>
</evidence>
<gene>
    <name evidence="2" type="ORF">OTU49_010843</name>
</gene>